<dbReference type="Proteomes" id="UP000020218">
    <property type="component" value="Unassembled WGS sequence"/>
</dbReference>
<comment type="caution">
    <text evidence="1">The sequence shown here is derived from an EMBL/GenBank/DDBJ whole genome shotgun (WGS) entry which is preliminary data.</text>
</comment>
<accession>A0A011NLT3</accession>
<keyword evidence="2" id="KW-1185">Reference proteome</keyword>
<dbReference type="STRING" id="1454001.AW08_03300"/>
<evidence type="ECO:0000313" key="2">
    <source>
        <dbReference type="Proteomes" id="UP000020218"/>
    </source>
</evidence>
<name>A0A011NLT3_9PROT</name>
<dbReference type="GO" id="GO:0004674">
    <property type="term" value="F:protein serine/threonine kinase activity"/>
    <property type="evidence" value="ECO:0007669"/>
    <property type="project" value="UniProtKB-KW"/>
</dbReference>
<sequence length="232" mass="26628">MNRIVAANARAFARADLIRAERTLLRDGRWANARVERVAIAGEEWTVKDFASRSWWVRNTLGRLLLRRELRALQRLRGISGTPADAFRIDAHAIAARFVPGRSLAKIDRALITPCYLEHLEALLEAVHSRGVVHLDTRGAGNLLMLPDGTPGIIDFQASVSTSWMPSRMRRLLEELDMAGVYKKWAAWQPQAMDGERRARFERSNRWRKLWLPRGYFGLSKRRRASRRETSS</sequence>
<organism evidence="1 2">
    <name type="scientific">Candidatus Accumulibacter adjunctus</name>
    <dbReference type="NCBI Taxonomy" id="1454001"/>
    <lineage>
        <taxon>Bacteria</taxon>
        <taxon>Pseudomonadati</taxon>
        <taxon>Pseudomonadota</taxon>
        <taxon>Betaproteobacteria</taxon>
        <taxon>Candidatus Accumulibacter</taxon>
    </lineage>
</organism>
<proteinExistence type="predicted"/>
<keyword evidence="1" id="KW-0808">Transferase</keyword>
<dbReference type="InterPro" id="IPR011009">
    <property type="entry name" value="Kinase-like_dom_sf"/>
</dbReference>
<keyword evidence="1" id="KW-0723">Serine/threonine-protein kinase</keyword>
<evidence type="ECO:0000313" key="1">
    <source>
        <dbReference type="EMBL" id="EXI65380.1"/>
    </source>
</evidence>
<gene>
    <name evidence="1" type="ORF">AW08_03300</name>
</gene>
<dbReference type="EMBL" id="JFAX01000024">
    <property type="protein sequence ID" value="EXI65380.1"/>
    <property type="molecule type" value="Genomic_DNA"/>
</dbReference>
<dbReference type="AlphaFoldDB" id="A0A011NLT3"/>
<reference evidence="1" key="1">
    <citation type="submission" date="2014-02" db="EMBL/GenBank/DDBJ databases">
        <title>Expanding our view of genomic diversity in Candidatus Accumulibacter clades.</title>
        <authorList>
            <person name="Skennerton C.T."/>
            <person name="Barr J.J."/>
            <person name="Slater F.R."/>
            <person name="Bond P.L."/>
            <person name="Tyson G.W."/>
        </authorList>
    </citation>
    <scope>NUCLEOTIDE SEQUENCE [LARGE SCALE GENOMIC DNA]</scope>
</reference>
<keyword evidence="1" id="KW-0418">Kinase</keyword>
<protein>
    <submittedName>
        <fullName evidence="1">Serine/threonine protein kinase</fullName>
    </submittedName>
</protein>
<dbReference type="SUPFAM" id="SSF56112">
    <property type="entry name" value="Protein kinase-like (PK-like)"/>
    <property type="match status" value="1"/>
</dbReference>
<dbReference type="PATRIC" id="fig|1454001.3.peg.3349"/>